<dbReference type="Proteomes" id="UP000085678">
    <property type="component" value="Unplaced"/>
</dbReference>
<keyword evidence="5" id="KW-1015">Disulfide bond</keyword>
<evidence type="ECO:0000256" key="4">
    <source>
        <dbReference type="ARBA" id="ARBA00023027"/>
    </source>
</evidence>
<proteinExistence type="inferred from homology"/>
<keyword evidence="2" id="KW-0808">Transferase</keyword>
<name>A0A1S3KAY6_LINAN</name>
<dbReference type="GO" id="GO:0016740">
    <property type="term" value="F:transferase activity"/>
    <property type="evidence" value="ECO:0007669"/>
    <property type="project" value="UniProtKB-KW"/>
</dbReference>
<protein>
    <submittedName>
        <fullName evidence="7">ADP-ribosyl cyclase/cyclic ADP-ribose hydrolase 1-like</fullName>
    </submittedName>
</protein>
<evidence type="ECO:0000256" key="5">
    <source>
        <dbReference type="ARBA" id="ARBA00023157"/>
    </source>
</evidence>
<dbReference type="PANTHER" id="PTHR10912:SF7">
    <property type="entry name" value="ADP-RIBOSYL CYCLASE_CYCLIC ADP-RIBOSE HYDROLASE"/>
    <property type="match status" value="1"/>
</dbReference>
<dbReference type="InterPro" id="IPR003193">
    <property type="entry name" value="ADP-ribosyl_cyclase"/>
</dbReference>
<keyword evidence="6" id="KW-1185">Reference proteome</keyword>
<dbReference type="GO" id="GO:0061809">
    <property type="term" value="F:NAD+ nucleosidase activity, cyclic ADP-ribose generating"/>
    <property type="evidence" value="ECO:0007669"/>
    <property type="project" value="InterPro"/>
</dbReference>
<dbReference type="GeneID" id="106180220"/>
<sequence>MADYEPFVKAATVSGEVPTDKAVFWQAASTLAHDYSGSRRRYVASADTLTGYLGNHVFAWCGQEAEPGINFDSCPLEADCPRFQGQYAGMWTAASKAFAEVSTGVIQMILNGTTAGTNVAFNETRYYQQFM</sequence>
<evidence type="ECO:0000256" key="1">
    <source>
        <dbReference type="ARBA" id="ARBA00005406"/>
    </source>
</evidence>
<dbReference type="AlphaFoldDB" id="A0A1S3KAY6"/>
<evidence type="ECO:0000313" key="7">
    <source>
        <dbReference type="RefSeq" id="XP_013419589.1"/>
    </source>
</evidence>
<accession>A0A1S3KAY6</accession>
<evidence type="ECO:0000256" key="2">
    <source>
        <dbReference type="ARBA" id="ARBA00022679"/>
    </source>
</evidence>
<dbReference type="RefSeq" id="XP_013419589.1">
    <property type="nucleotide sequence ID" value="XM_013564135.1"/>
</dbReference>
<dbReference type="SUPFAM" id="SSF52309">
    <property type="entry name" value="N-(deoxy)ribosyltransferase-like"/>
    <property type="match status" value="1"/>
</dbReference>
<dbReference type="InParanoid" id="A0A1S3KAY6"/>
<gene>
    <name evidence="7" type="primary">LOC106180220</name>
</gene>
<dbReference type="Gene3D" id="1.20.82.10">
    <property type="entry name" value="ADP Ribosyl Cyclase, Chain A, domain 1"/>
    <property type="match status" value="1"/>
</dbReference>
<organism evidence="6 7">
    <name type="scientific">Lingula anatina</name>
    <name type="common">Brachiopod</name>
    <name type="synonym">Lingula unguis</name>
    <dbReference type="NCBI Taxonomy" id="7574"/>
    <lineage>
        <taxon>Eukaryota</taxon>
        <taxon>Metazoa</taxon>
        <taxon>Spiralia</taxon>
        <taxon>Lophotrochozoa</taxon>
        <taxon>Brachiopoda</taxon>
        <taxon>Linguliformea</taxon>
        <taxon>Lingulata</taxon>
        <taxon>Lingulida</taxon>
        <taxon>Linguloidea</taxon>
        <taxon>Lingulidae</taxon>
        <taxon>Lingula</taxon>
    </lineage>
</organism>
<comment type="similarity">
    <text evidence="1">Belongs to the ADP-ribosyl cyclase family.</text>
</comment>
<dbReference type="OrthoDB" id="10028716at2759"/>
<dbReference type="KEGG" id="lak:106180220"/>
<dbReference type="Pfam" id="PF02267">
    <property type="entry name" value="Rib_hydrolayse"/>
    <property type="match status" value="1"/>
</dbReference>
<dbReference type="GO" id="GO:0005886">
    <property type="term" value="C:plasma membrane"/>
    <property type="evidence" value="ECO:0007669"/>
    <property type="project" value="TreeGrafter"/>
</dbReference>
<dbReference type="GO" id="GO:0016849">
    <property type="term" value="F:phosphorus-oxygen lyase activity"/>
    <property type="evidence" value="ECO:0007669"/>
    <property type="project" value="TreeGrafter"/>
</dbReference>
<keyword evidence="3" id="KW-0378">Hydrolase</keyword>
<reference evidence="7" key="1">
    <citation type="submission" date="2025-08" db="UniProtKB">
        <authorList>
            <consortium name="RefSeq"/>
        </authorList>
    </citation>
    <scope>IDENTIFICATION</scope>
    <source>
        <tissue evidence="7">Gonads</tissue>
    </source>
</reference>
<evidence type="ECO:0000313" key="6">
    <source>
        <dbReference type="Proteomes" id="UP000085678"/>
    </source>
</evidence>
<evidence type="ECO:0000256" key="3">
    <source>
        <dbReference type="ARBA" id="ARBA00022801"/>
    </source>
</evidence>
<dbReference type="PANTHER" id="PTHR10912">
    <property type="entry name" value="ADP-RIBOSYL CYCLASE"/>
    <property type="match status" value="1"/>
</dbReference>
<keyword evidence="4" id="KW-0520">NAD</keyword>